<evidence type="ECO:0000256" key="8">
    <source>
        <dbReference type="SAM" id="MobiDB-lite"/>
    </source>
</evidence>
<feature type="region of interest" description="Disordered" evidence="8">
    <location>
        <begin position="291"/>
        <end position="313"/>
    </location>
</feature>
<organism evidence="11 12">
    <name type="scientific">Pythium insidiosum</name>
    <name type="common">Pythiosis disease agent</name>
    <dbReference type="NCBI Taxonomy" id="114742"/>
    <lineage>
        <taxon>Eukaryota</taxon>
        <taxon>Sar</taxon>
        <taxon>Stramenopiles</taxon>
        <taxon>Oomycota</taxon>
        <taxon>Peronosporomycetes</taxon>
        <taxon>Pythiales</taxon>
        <taxon>Pythiaceae</taxon>
        <taxon>Pythium</taxon>
    </lineage>
</organism>
<evidence type="ECO:0000256" key="3">
    <source>
        <dbReference type="ARBA" id="ARBA00006939"/>
    </source>
</evidence>
<reference evidence="11" key="1">
    <citation type="submission" date="2021-12" db="EMBL/GenBank/DDBJ databases">
        <title>Prjna785345.</title>
        <authorList>
            <person name="Rujirawat T."/>
            <person name="Krajaejun T."/>
        </authorList>
    </citation>
    <scope>NUCLEOTIDE SEQUENCE</scope>
    <source>
        <strain evidence="11">Pi057C3</strain>
    </source>
</reference>
<dbReference type="InterPro" id="IPR003689">
    <property type="entry name" value="ZIP"/>
</dbReference>
<comment type="similarity">
    <text evidence="3">Belongs to the ZIP transporter (TC 2.A.5) family.</text>
</comment>
<feature type="transmembrane region" description="Helical" evidence="9">
    <location>
        <begin position="583"/>
        <end position="606"/>
    </location>
</feature>
<dbReference type="AlphaFoldDB" id="A0AAD5Q9C6"/>
<evidence type="ECO:0000256" key="2">
    <source>
        <dbReference type="ARBA" id="ARBA00004141"/>
    </source>
</evidence>
<feature type="transmembrane region" description="Helical" evidence="9">
    <location>
        <begin position="856"/>
        <end position="873"/>
    </location>
</feature>
<feature type="transmembrane region" description="Helical" evidence="9">
    <location>
        <begin position="557"/>
        <end position="576"/>
    </location>
</feature>
<gene>
    <name evidence="11" type="ORF">P43SY_006636</name>
</gene>
<dbReference type="PANTHER" id="PTHR12191">
    <property type="entry name" value="SOLUTE CARRIER FAMILY 39"/>
    <property type="match status" value="1"/>
</dbReference>
<dbReference type="Pfam" id="PF13359">
    <property type="entry name" value="DDE_Tnp_4"/>
    <property type="match status" value="1"/>
</dbReference>
<comment type="cofactor">
    <cofactor evidence="1">
        <name>a divalent metal cation</name>
        <dbReference type="ChEBI" id="CHEBI:60240"/>
    </cofactor>
</comment>
<evidence type="ECO:0000313" key="11">
    <source>
        <dbReference type="EMBL" id="KAJ0398478.1"/>
    </source>
</evidence>
<comment type="subcellular location">
    <subcellularLocation>
        <location evidence="2">Membrane</location>
        <topology evidence="2">Multi-pass membrane protein</topology>
    </subcellularLocation>
</comment>
<evidence type="ECO:0000259" key="10">
    <source>
        <dbReference type="Pfam" id="PF13359"/>
    </source>
</evidence>
<keyword evidence="4 9" id="KW-0812">Transmembrane</keyword>
<dbReference type="GO" id="GO:0140410">
    <property type="term" value="F:monoatomic cation:bicarbonate symporter activity"/>
    <property type="evidence" value="ECO:0007669"/>
    <property type="project" value="TreeGrafter"/>
</dbReference>
<dbReference type="GO" id="GO:0046872">
    <property type="term" value="F:metal ion binding"/>
    <property type="evidence" value="ECO:0007669"/>
    <property type="project" value="UniProtKB-KW"/>
</dbReference>
<evidence type="ECO:0000256" key="9">
    <source>
        <dbReference type="SAM" id="Phobius"/>
    </source>
</evidence>
<dbReference type="EMBL" id="JAKCXM010000214">
    <property type="protein sequence ID" value="KAJ0398478.1"/>
    <property type="molecule type" value="Genomic_DNA"/>
</dbReference>
<dbReference type="GO" id="GO:0071578">
    <property type="term" value="P:zinc ion import across plasma membrane"/>
    <property type="evidence" value="ECO:0007669"/>
    <property type="project" value="TreeGrafter"/>
</dbReference>
<feature type="compositionally biased region" description="Basic residues" evidence="8">
    <location>
        <begin position="651"/>
        <end position="665"/>
    </location>
</feature>
<keyword evidence="6 9" id="KW-1133">Transmembrane helix</keyword>
<name>A0AAD5Q9C6_PYTIN</name>
<evidence type="ECO:0000313" key="12">
    <source>
        <dbReference type="Proteomes" id="UP001209570"/>
    </source>
</evidence>
<evidence type="ECO:0000256" key="6">
    <source>
        <dbReference type="ARBA" id="ARBA00022989"/>
    </source>
</evidence>
<dbReference type="InterPro" id="IPR050799">
    <property type="entry name" value="ZIP_Transporter"/>
</dbReference>
<keyword evidence="5" id="KW-0479">Metal-binding</keyword>
<evidence type="ECO:0000256" key="4">
    <source>
        <dbReference type="ARBA" id="ARBA00022692"/>
    </source>
</evidence>
<feature type="domain" description="DDE Tnp4" evidence="10">
    <location>
        <begin position="171"/>
        <end position="232"/>
    </location>
</feature>
<comment type="caution">
    <text evidence="11">The sequence shown here is derived from an EMBL/GenBank/DDBJ whole genome shotgun (WGS) entry which is preliminary data.</text>
</comment>
<keyword evidence="12" id="KW-1185">Reference proteome</keyword>
<evidence type="ECO:0000256" key="1">
    <source>
        <dbReference type="ARBA" id="ARBA00001968"/>
    </source>
</evidence>
<feature type="transmembrane region" description="Helical" evidence="9">
    <location>
        <begin position="823"/>
        <end position="844"/>
    </location>
</feature>
<feature type="region of interest" description="Disordered" evidence="8">
    <location>
        <begin position="466"/>
        <end position="487"/>
    </location>
</feature>
<feature type="region of interest" description="Disordered" evidence="8">
    <location>
        <begin position="648"/>
        <end position="679"/>
    </location>
</feature>
<dbReference type="Pfam" id="PF02535">
    <property type="entry name" value="Zip"/>
    <property type="match status" value="1"/>
</dbReference>
<dbReference type="GO" id="GO:0005385">
    <property type="term" value="F:zinc ion transmembrane transporter activity"/>
    <property type="evidence" value="ECO:0007669"/>
    <property type="project" value="TreeGrafter"/>
</dbReference>
<keyword evidence="7 9" id="KW-0472">Membrane</keyword>
<dbReference type="Proteomes" id="UP001209570">
    <property type="component" value="Unassembled WGS sequence"/>
</dbReference>
<evidence type="ECO:0000256" key="5">
    <source>
        <dbReference type="ARBA" id="ARBA00022723"/>
    </source>
</evidence>
<dbReference type="GO" id="GO:0005886">
    <property type="term" value="C:plasma membrane"/>
    <property type="evidence" value="ECO:0007669"/>
    <property type="project" value="TreeGrafter"/>
</dbReference>
<feature type="transmembrane region" description="Helical" evidence="9">
    <location>
        <begin position="618"/>
        <end position="634"/>
    </location>
</feature>
<proteinExistence type="inferred from homology"/>
<feature type="compositionally biased region" description="Basic and acidic residues" evidence="8">
    <location>
        <begin position="469"/>
        <end position="487"/>
    </location>
</feature>
<evidence type="ECO:0000256" key="7">
    <source>
        <dbReference type="ARBA" id="ARBA00023136"/>
    </source>
</evidence>
<protein>
    <recommendedName>
        <fullName evidence="10">DDE Tnp4 domain-containing protein</fullName>
    </recommendedName>
</protein>
<dbReference type="PANTHER" id="PTHR12191:SF37">
    <property type="entry name" value="ZINC TRANSPORTER FOI"/>
    <property type="match status" value="1"/>
</dbReference>
<dbReference type="InterPro" id="IPR027806">
    <property type="entry name" value="HARBI1_dom"/>
</dbReference>
<sequence>MAVAIDHQRRREELRAQYAGLRLPADEDDLSDSPCPVYDQFVEVAGTRGIEKLTNFTNVELDIVWASIATDAIALWRRHRGPASRYQAKDVFFMMVSVFKNGGKWQTNAKVFDVKEPTFQRMITKFIGLVAPLLSEAWINSQCLEYPMHVLVTSGNTFANYPSAHYATDVTFQQANTPKSDPDVFYSAKHKLHGLKVEVSVLPTGRAINCTRAYPGTQSDIGIFRNNINWHRSQLLKKGSEQNNIPDEDPLKDRYPDQWSVLVDKDYIGLADAETTGNAGIERSVAPVLTTAQTRPSSDKPDDEAAVGATRDCDRPLPPSALLTLAGLTKMQWTRLSTALLAVASLLLHGGSEGHGHHAHEAEKASSDVWEGASIWELARANYTLQFCTNSTEIASDAGGMVLAILPIESTEEAAISHAKHDATHMTEVFSSKKVTRESITSGAKITLTNDTALSTLYRVEFVEEEDDHDHHDGHEHEHEHKETHSDAHSAAQCVLAKLQSALAGKYIIFTQHGQDEVELKVLSEGSTQTVEPLQCAIGCDDKAESTTRSTGWTQPIIASLIISITSVVGVVILRFDRRRVDVIVEYMTSFAAGCLIGVVVFHLYPEGTEYLADSGEWVMGACVLGGIVVSMGIEQGVHQLVSAFGADPHSHHHHHHHHHHHNHRGSIDQMPSTPETCEKADAPSHVVVDLNDQAAYSAHASPNPQGDSAATVADASFKSKYITSLRSVQPLAWITAIGDVVHAFTDGVVLAVAFKSCSSSLGWAVMLGIVLHEVPHRVGDFFIFLKAGMMVSQALFVNFVASLASFVGVLILLAAGSVSDHTLGFLLAFGTGALLFIAMAQLLPPMLAVHERRGVLLHLLWFAIGCVLIGLSKLQDTHCDADTGLAHEH</sequence>
<dbReference type="GO" id="GO:0030003">
    <property type="term" value="P:intracellular monoatomic cation homeostasis"/>
    <property type="evidence" value="ECO:0007669"/>
    <property type="project" value="TreeGrafter"/>
</dbReference>
<feature type="transmembrane region" description="Helical" evidence="9">
    <location>
        <begin position="796"/>
        <end position="817"/>
    </location>
</feature>
<accession>A0AAD5Q9C6</accession>